<dbReference type="GeneID" id="20091030"/>
<dbReference type="EMBL" id="KI914010">
    <property type="protein sequence ID" value="ETV91436.1"/>
    <property type="molecule type" value="Genomic_DNA"/>
</dbReference>
<organism evidence="1">
    <name type="scientific">Aphanomyces invadans</name>
    <dbReference type="NCBI Taxonomy" id="157072"/>
    <lineage>
        <taxon>Eukaryota</taxon>
        <taxon>Sar</taxon>
        <taxon>Stramenopiles</taxon>
        <taxon>Oomycota</taxon>
        <taxon>Saprolegniomycetes</taxon>
        <taxon>Saprolegniales</taxon>
        <taxon>Verrucalvaceae</taxon>
        <taxon>Aphanomyces</taxon>
    </lineage>
</organism>
<dbReference type="OrthoDB" id="72819at2759"/>
<gene>
    <name evidence="1" type="ORF">H310_13980</name>
</gene>
<evidence type="ECO:0008006" key="2">
    <source>
        <dbReference type="Google" id="ProtNLM"/>
    </source>
</evidence>
<accession>A0A024TCZ2</accession>
<name>A0A024TCZ2_9STRA</name>
<dbReference type="VEuPathDB" id="FungiDB:H310_13980"/>
<proteinExistence type="predicted"/>
<reference evidence="1" key="1">
    <citation type="submission" date="2013-12" db="EMBL/GenBank/DDBJ databases">
        <title>The Genome Sequence of Aphanomyces invadans NJM9701.</title>
        <authorList>
            <consortium name="The Broad Institute Genomics Platform"/>
            <person name="Russ C."/>
            <person name="Tyler B."/>
            <person name="van West P."/>
            <person name="Dieguez-Uribeondo J."/>
            <person name="Young S.K."/>
            <person name="Zeng Q."/>
            <person name="Gargeya S."/>
            <person name="Fitzgerald M."/>
            <person name="Abouelleil A."/>
            <person name="Alvarado L."/>
            <person name="Chapman S.B."/>
            <person name="Gainer-Dewar J."/>
            <person name="Goldberg J."/>
            <person name="Griggs A."/>
            <person name="Gujja S."/>
            <person name="Hansen M."/>
            <person name="Howarth C."/>
            <person name="Imamovic A."/>
            <person name="Ireland A."/>
            <person name="Larimer J."/>
            <person name="McCowan C."/>
            <person name="Murphy C."/>
            <person name="Pearson M."/>
            <person name="Poon T.W."/>
            <person name="Priest M."/>
            <person name="Roberts A."/>
            <person name="Saif S."/>
            <person name="Shea T."/>
            <person name="Sykes S."/>
            <person name="Wortman J."/>
            <person name="Nusbaum C."/>
            <person name="Birren B."/>
        </authorList>
    </citation>
    <scope>NUCLEOTIDE SEQUENCE [LARGE SCALE GENOMIC DNA]</scope>
    <source>
        <strain evidence="1">NJM9701</strain>
    </source>
</reference>
<sequence length="142" mass="15898">MESDLEFGKALVRQLLADEPCQGETGAPSARAIQNKVELASSATAVCYSLELMDGSTIPFRLGVSASYGMVLKAIQTEMTTKLGNRRISWKHLWRRHDLQCDGAFVDVPRGSQRPFTEYLPPRQNHSQPLVLRIVRTRGKNK</sequence>
<evidence type="ECO:0000313" key="1">
    <source>
        <dbReference type="EMBL" id="ETV91436.1"/>
    </source>
</evidence>
<protein>
    <recommendedName>
        <fullName evidence="2">SNRNP25 ubiquitin-like domain-containing protein</fullName>
    </recommendedName>
</protein>
<dbReference type="AlphaFoldDB" id="A0A024TCZ2"/>
<dbReference type="RefSeq" id="XP_008879888.1">
    <property type="nucleotide sequence ID" value="XM_008881666.1"/>
</dbReference>
<dbReference type="Gene3D" id="3.10.20.90">
    <property type="entry name" value="Phosphatidylinositol 3-kinase Catalytic Subunit, Chain A, domain 1"/>
    <property type="match status" value="1"/>
</dbReference>